<reference evidence="2" key="1">
    <citation type="submission" date="2016-11" db="EMBL/GenBank/DDBJ databases">
        <authorList>
            <person name="Varghese N."/>
            <person name="Submissions S."/>
        </authorList>
    </citation>
    <scope>NUCLEOTIDE SEQUENCE [LARGE SCALE GENOMIC DNA]</scope>
    <source>
        <strain evidence="2">DSM 16990</strain>
    </source>
</reference>
<dbReference type="AlphaFoldDB" id="A0A1M5KQW5"/>
<accession>A0A1M5KQW5</accession>
<sequence length="127" mass="14444">MKNKLRKITIDNSKYLWLVTGKYHSETETNTLTLKVFLEGYKQSPLIIEFLTLDHYYVGQVLNSGISLINKKTNSTDVVNINEPGFVRKLILKGIKAGWTGVSKIDKQDGLQYLEELGYDTLALHPL</sequence>
<dbReference type="RefSeq" id="WP_073235889.1">
    <property type="nucleotide sequence ID" value="NZ_FQUQ01000006.1"/>
</dbReference>
<keyword evidence="2" id="KW-1185">Reference proteome</keyword>
<dbReference type="OrthoDB" id="2625026at2"/>
<organism evidence="1 2">
    <name type="scientific">Pedobacter caeni</name>
    <dbReference type="NCBI Taxonomy" id="288992"/>
    <lineage>
        <taxon>Bacteria</taxon>
        <taxon>Pseudomonadati</taxon>
        <taxon>Bacteroidota</taxon>
        <taxon>Sphingobacteriia</taxon>
        <taxon>Sphingobacteriales</taxon>
        <taxon>Sphingobacteriaceae</taxon>
        <taxon>Pedobacter</taxon>
    </lineage>
</organism>
<dbReference type="EMBL" id="FQUQ01000006">
    <property type="protein sequence ID" value="SHG55161.1"/>
    <property type="molecule type" value="Genomic_DNA"/>
</dbReference>
<protein>
    <submittedName>
        <fullName evidence="1">Uncharacterized protein</fullName>
    </submittedName>
</protein>
<gene>
    <name evidence="1" type="ORF">SAMN04488522_10655</name>
</gene>
<evidence type="ECO:0000313" key="2">
    <source>
        <dbReference type="Proteomes" id="UP000184287"/>
    </source>
</evidence>
<dbReference type="Proteomes" id="UP000184287">
    <property type="component" value="Unassembled WGS sequence"/>
</dbReference>
<proteinExistence type="predicted"/>
<dbReference type="STRING" id="288992.SAMN04488522_10655"/>
<name>A0A1M5KQW5_9SPHI</name>
<evidence type="ECO:0000313" key="1">
    <source>
        <dbReference type="EMBL" id="SHG55161.1"/>
    </source>
</evidence>